<comment type="caution">
    <text evidence="1">The sequence shown here is derived from an EMBL/GenBank/DDBJ whole genome shotgun (WGS) entry which is preliminary data.</text>
</comment>
<protein>
    <submittedName>
        <fullName evidence="1">Uncharacterized protein</fullName>
    </submittedName>
</protein>
<sequence length="31" mass="3259">MSSVPQNVIKHKLGLLNLAAELGNVESPLVS</sequence>
<proteinExistence type="predicted"/>
<dbReference type="Proteomes" id="UP000295382">
    <property type="component" value="Unassembled WGS sequence"/>
</dbReference>
<reference evidence="1 2" key="1">
    <citation type="submission" date="2019-03" db="EMBL/GenBank/DDBJ databases">
        <title>Genomic Encyclopedia of Type Strains, Phase IV (KMG-IV): sequencing the most valuable type-strain genomes for metagenomic binning, comparative biology and taxonomic classification.</title>
        <authorList>
            <person name="Goeker M."/>
        </authorList>
    </citation>
    <scope>NUCLEOTIDE SEQUENCE [LARGE SCALE GENOMIC DNA]</scope>
    <source>
        <strain evidence="1 2">DSM 7445</strain>
    </source>
</reference>
<evidence type="ECO:0000313" key="1">
    <source>
        <dbReference type="EMBL" id="TCS36184.1"/>
    </source>
</evidence>
<keyword evidence="2" id="KW-1185">Reference proteome</keyword>
<dbReference type="AlphaFoldDB" id="A0A4R3HU18"/>
<dbReference type="EMBL" id="SLZQ01000007">
    <property type="protein sequence ID" value="TCS36184.1"/>
    <property type="molecule type" value="Genomic_DNA"/>
</dbReference>
<gene>
    <name evidence="1" type="ORF">EDC30_1071</name>
</gene>
<organism evidence="1 2">
    <name type="scientific">Paucimonas lemoignei</name>
    <name type="common">Pseudomonas lemoignei</name>
    <dbReference type="NCBI Taxonomy" id="29443"/>
    <lineage>
        <taxon>Bacteria</taxon>
        <taxon>Pseudomonadati</taxon>
        <taxon>Pseudomonadota</taxon>
        <taxon>Betaproteobacteria</taxon>
        <taxon>Burkholderiales</taxon>
        <taxon>Burkholderiaceae</taxon>
        <taxon>Paucimonas</taxon>
    </lineage>
</organism>
<name>A0A4R3HU18_PAULE</name>
<accession>A0A4R3HU18</accession>
<evidence type="ECO:0000313" key="2">
    <source>
        <dbReference type="Proteomes" id="UP000295382"/>
    </source>
</evidence>